<dbReference type="InterPro" id="IPR002823">
    <property type="entry name" value="DUF112_TM"/>
</dbReference>
<feature type="domain" description="DUF112" evidence="2">
    <location>
        <begin position="1"/>
        <end position="376"/>
    </location>
</feature>
<dbReference type="PANTHER" id="PTHR35342:SF5">
    <property type="entry name" value="TRICARBOXYLIC TRANSPORT PROTEIN"/>
    <property type="match status" value="1"/>
</dbReference>
<evidence type="ECO:0000259" key="2">
    <source>
        <dbReference type="Pfam" id="PF01970"/>
    </source>
</evidence>
<accession>A0A917TA02</accession>
<organism evidence="3 4">
    <name type="scientific">Pseudooceanicola nanhaiensis</name>
    <dbReference type="NCBI Taxonomy" id="375761"/>
    <lineage>
        <taxon>Bacteria</taxon>
        <taxon>Pseudomonadati</taxon>
        <taxon>Pseudomonadota</taxon>
        <taxon>Alphaproteobacteria</taxon>
        <taxon>Rhodobacterales</taxon>
        <taxon>Paracoccaceae</taxon>
        <taxon>Pseudooceanicola</taxon>
    </lineage>
</organism>
<evidence type="ECO:0000313" key="4">
    <source>
        <dbReference type="Proteomes" id="UP000649829"/>
    </source>
</evidence>
<reference evidence="3" key="1">
    <citation type="journal article" date="2014" name="Int. J. Syst. Evol. Microbiol.">
        <title>Complete genome sequence of Corynebacterium casei LMG S-19264T (=DSM 44701T), isolated from a smear-ripened cheese.</title>
        <authorList>
            <consortium name="US DOE Joint Genome Institute (JGI-PGF)"/>
            <person name="Walter F."/>
            <person name="Albersmeier A."/>
            <person name="Kalinowski J."/>
            <person name="Ruckert C."/>
        </authorList>
    </citation>
    <scope>NUCLEOTIDE SEQUENCE</scope>
    <source>
        <strain evidence="3">CGMCC 1.6293</strain>
    </source>
</reference>
<dbReference type="EMBL" id="BMLF01000008">
    <property type="protein sequence ID" value="GGM15941.1"/>
    <property type="molecule type" value="Genomic_DNA"/>
</dbReference>
<feature type="transmembrane region" description="Helical" evidence="1">
    <location>
        <begin position="47"/>
        <end position="73"/>
    </location>
</feature>
<keyword evidence="4" id="KW-1185">Reference proteome</keyword>
<dbReference type="Proteomes" id="UP000649829">
    <property type="component" value="Unassembled WGS sequence"/>
</dbReference>
<sequence>MLAGIYYGSAYGGSTTSILVNLPGETSSAVTCIDGYQMARQGRAGPALAIAAIGSFVAGTIGTALIIVAGPAIASIALKFRAPEYATLIVFALVATAALARGGLVKGIGVAMLGILFGTVGTDLTSGRTRFAFDLPQLYEGISFVIVAVGFFALSEIIMSANDPDSRNVFKVSTGSLMPSRRDMRDASPAILRGTAIGSFFGVLPGAGVSIAAFAAYMLEKTISRTPDIFGKGAIQGVAAPESANNAASQTAFIPTLTLVIPGSPTMALMLGALMIQGIAPGPRVITDHPNLFWDLIVSMWIGNLMLLVLNLPLVGLSVRMLRIPYHWLYILIMGFACMGVFSVNMSGFDLYVAAFFGVLGFLTVKCGCSPALFILGLVFGPMLEEYFRRALLISNGDFSVFVTSPISLCFLLLAVGTVAMMVIPGIRRRSTFIAQNADEA</sequence>
<dbReference type="AlphaFoldDB" id="A0A917TA02"/>
<evidence type="ECO:0000313" key="3">
    <source>
        <dbReference type="EMBL" id="GGM15941.1"/>
    </source>
</evidence>
<dbReference type="Pfam" id="PF01970">
    <property type="entry name" value="TctA"/>
    <property type="match status" value="1"/>
</dbReference>
<evidence type="ECO:0000256" key="1">
    <source>
        <dbReference type="SAM" id="Phobius"/>
    </source>
</evidence>
<feature type="transmembrane region" description="Helical" evidence="1">
    <location>
        <begin position="399"/>
        <end position="424"/>
    </location>
</feature>
<protein>
    <recommendedName>
        <fullName evidence="2">DUF112 domain-containing protein</fullName>
    </recommendedName>
</protein>
<keyword evidence="1" id="KW-0812">Transmembrane</keyword>
<feature type="transmembrane region" description="Helical" evidence="1">
    <location>
        <begin position="326"/>
        <end position="344"/>
    </location>
</feature>
<comment type="caution">
    <text evidence="3">The sequence shown here is derived from an EMBL/GenBank/DDBJ whole genome shotgun (WGS) entry which is preliminary data.</text>
</comment>
<name>A0A917TA02_9RHOB</name>
<dbReference type="PANTHER" id="PTHR35342">
    <property type="entry name" value="TRICARBOXYLIC TRANSPORT PROTEIN"/>
    <property type="match status" value="1"/>
</dbReference>
<reference evidence="3" key="2">
    <citation type="submission" date="2020-09" db="EMBL/GenBank/DDBJ databases">
        <authorList>
            <person name="Sun Q."/>
            <person name="Zhou Y."/>
        </authorList>
    </citation>
    <scope>NUCLEOTIDE SEQUENCE</scope>
    <source>
        <strain evidence="3">CGMCC 1.6293</strain>
    </source>
</reference>
<feature type="transmembrane region" description="Helical" evidence="1">
    <location>
        <begin position="85"/>
        <end position="118"/>
    </location>
</feature>
<feature type="transmembrane region" description="Helical" evidence="1">
    <location>
        <begin position="351"/>
        <end position="379"/>
    </location>
</feature>
<feature type="transmembrane region" description="Helical" evidence="1">
    <location>
        <begin position="138"/>
        <end position="158"/>
    </location>
</feature>
<feature type="transmembrane region" description="Helical" evidence="1">
    <location>
        <begin position="259"/>
        <end position="280"/>
    </location>
</feature>
<feature type="transmembrane region" description="Helical" evidence="1">
    <location>
        <begin position="292"/>
        <end position="314"/>
    </location>
</feature>
<feature type="transmembrane region" description="Helical" evidence="1">
    <location>
        <begin position="190"/>
        <end position="217"/>
    </location>
</feature>
<keyword evidence="1" id="KW-1133">Transmembrane helix</keyword>
<keyword evidence="1" id="KW-0472">Membrane</keyword>
<gene>
    <name evidence="3" type="ORF">GCM10011534_42380</name>
</gene>
<proteinExistence type="predicted"/>